<sequence length="78" mass="8288">MAGGAILRAGNGGKDYPGKMTLFVFLACLVASSGGLIFGYDIGISGDPHITTQRLSPLLLRSSSSLTTFRCLLRWLLL</sequence>
<accession>A0A4S8JSV2</accession>
<evidence type="ECO:0000256" key="1">
    <source>
        <dbReference type="SAM" id="Phobius"/>
    </source>
</evidence>
<gene>
    <name evidence="2" type="ORF">C4D60_Mb05t00990</name>
</gene>
<organism evidence="2 3">
    <name type="scientific">Musa balbisiana</name>
    <name type="common">Banana</name>
    <dbReference type="NCBI Taxonomy" id="52838"/>
    <lineage>
        <taxon>Eukaryota</taxon>
        <taxon>Viridiplantae</taxon>
        <taxon>Streptophyta</taxon>
        <taxon>Embryophyta</taxon>
        <taxon>Tracheophyta</taxon>
        <taxon>Spermatophyta</taxon>
        <taxon>Magnoliopsida</taxon>
        <taxon>Liliopsida</taxon>
        <taxon>Zingiberales</taxon>
        <taxon>Musaceae</taxon>
        <taxon>Musa</taxon>
    </lineage>
</organism>
<keyword evidence="1" id="KW-0472">Membrane</keyword>
<feature type="transmembrane region" description="Helical" evidence="1">
    <location>
        <begin position="20"/>
        <end position="38"/>
    </location>
</feature>
<protein>
    <recommendedName>
        <fullName evidence="4">Major facilitator superfamily (MFS) profile domain-containing protein</fullName>
    </recommendedName>
</protein>
<evidence type="ECO:0008006" key="4">
    <source>
        <dbReference type="Google" id="ProtNLM"/>
    </source>
</evidence>
<keyword evidence="1" id="KW-0812">Transmembrane</keyword>
<dbReference type="Proteomes" id="UP000317650">
    <property type="component" value="Chromosome 5"/>
</dbReference>
<keyword evidence="1" id="KW-1133">Transmembrane helix</keyword>
<keyword evidence="3" id="KW-1185">Reference proteome</keyword>
<comment type="caution">
    <text evidence="2">The sequence shown here is derived from an EMBL/GenBank/DDBJ whole genome shotgun (WGS) entry which is preliminary data.</text>
</comment>
<name>A0A4S8JSV2_MUSBA</name>
<dbReference type="STRING" id="52838.A0A4S8JSV2"/>
<evidence type="ECO:0000313" key="2">
    <source>
        <dbReference type="EMBL" id="THU65183.1"/>
    </source>
</evidence>
<reference evidence="2 3" key="1">
    <citation type="journal article" date="2019" name="Nat. Plants">
        <title>Genome sequencing of Musa balbisiana reveals subgenome evolution and function divergence in polyploid bananas.</title>
        <authorList>
            <person name="Yao X."/>
        </authorList>
    </citation>
    <scope>NUCLEOTIDE SEQUENCE [LARGE SCALE GENOMIC DNA]</scope>
    <source>
        <strain evidence="3">cv. DH-PKW</strain>
        <tissue evidence="2">Leaves</tissue>
    </source>
</reference>
<dbReference type="EMBL" id="PYDT01000003">
    <property type="protein sequence ID" value="THU65183.1"/>
    <property type="molecule type" value="Genomic_DNA"/>
</dbReference>
<evidence type="ECO:0000313" key="3">
    <source>
        <dbReference type="Proteomes" id="UP000317650"/>
    </source>
</evidence>
<proteinExistence type="predicted"/>
<dbReference type="AlphaFoldDB" id="A0A4S8JSV2"/>